<comment type="caution">
    <text evidence="5">The sequence shown here is derived from an EMBL/GenBank/DDBJ whole genome shotgun (WGS) entry which is preliminary data.</text>
</comment>
<evidence type="ECO:0000256" key="1">
    <source>
        <dbReference type="ARBA" id="ARBA00022737"/>
    </source>
</evidence>
<dbReference type="PANTHER" id="PTHR15592">
    <property type="entry name" value="MATRIN 3/NUCLEAR PROTEIN 220-RELATED"/>
    <property type="match status" value="1"/>
</dbReference>
<feature type="compositionally biased region" description="Pro residues" evidence="3">
    <location>
        <begin position="299"/>
        <end position="315"/>
    </location>
</feature>
<proteinExistence type="predicted"/>
<accession>A0A438H8T9</accession>
<dbReference type="Proteomes" id="UP000288805">
    <property type="component" value="Unassembled WGS sequence"/>
</dbReference>
<dbReference type="Gene3D" id="3.30.70.330">
    <property type="match status" value="1"/>
</dbReference>
<name>A0A438H8T9_VITVI</name>
<dbReference type="GO" id="GO:0003723">
    <property type="term" value="F:RNA binding"/>
    <property type="evidence" value="ECO:0007669"/>
    <property type="project" value="UniProtKB-KW"/>
</dbReference>
<keyword evidence="2" id="KW-0694">RNA-binding</keyword>
<dbReference type="FunFam" id="3.30.70.330:FF:000324">
    <property type="entry name" value="Polypyrimidine tract-binding protein-like 2"/>
    <property type="match status" value="1"/>
</dbReference>
<evidence type="ECO:0000256" key="3">
    <source>
        <dbReference type="SAM" id="MobiDB-lite"/>
    </source>
</evidence>
<dbReference type="SUPFAM" id="SSF54928">
    <property type="entry name" value="RNA-binding domain, RBD"/>
    <property type="match status" value="1"/>
</dbReference>
<protein>
    <submittedName>
        <fullName evidence="5">Polypyrimidine tract-binding protein-like 1</fullName>
    </submittedName>
</protein>
<dbReference type="InterPro" id="IPR034794">
    <property type="entry name" value="PTBPH1/PTBPH2_RRM3"/>
</dbReference>
<feature type="compositionally biased region" description="Low complexity" evidence="3">
    <location>
        <begin position="289"/>
        <end position="298"/>
    </location>
</feature>
<evidence type="ECO:0000256" key="2">
    <source>
        <dbReference type="ARBA" id="ARBA00022884"/>
    </source>
</evidence>
<organism evidence="5 6">
    <name type="scientific">Vitis vinifera</name>
    <name type="common">Grape</name>
    <dbReference type="NCBI Taxonomy" id="29760"/>
    <lineage>
        <taxon>Eukaryota</taxon>
        <taxon>Viridiplantae</taxon>
        <taxon>Streptophyta</taxon>
        <taxon>Embryophyta</taxon>
        <taxon>Tracheophyta</taxon>
        <taxon>Spermatophyta</taxon>
        <taxon>Magnoliopsida</taxon>
        <taxon>eudicotyledons</taxon>
        <taxon>Gunneridae</taxon>
        <taxon>Pentapetalae</taxon>
        <taxon>rosids</taxon>
        <taxon>Vitales</taxon>
        <taxon>Vitaceae</taxon>
        <taxon>Viteae</taxon>
        <taxon>Vitis</taxon>
    </lineage>
</organism>
<sequence>MGALWKQVISRKFEIEEGWWCTLEVGEGYGVGLWKEIKKERSLLSNKIVLSVRNGRRVRFWKGKWCDDNALCVYFLSLYALVALKEAWVAEVWDSSVEEGGWNSLSMIGKWTWDYTNPYLPVNPTAIEGIAQNMQYAVTVDVLHTVFSAFGTVQKIAIFEKNGGMQALIQYPDVTTAAVAKEALEGHCIYDGGYCKLHLSYSRHTDLNVKAHSDRSRDYTIPDSGLLAVQQAPGHPGATTVWQNPQAAPLYTGHDAAAAAAVQVPSWDPNMQAGRSTFASAASAFPSQPFASSSISAYPAPPGSSPLTPAVPPNVRPGGASPPGRPPYFGQ</sequence>
<gene>
    <name evidence="5" type="primary">PTB_2</name>
    <name evidence="5" type="ORF">CK203_037266</name>
</gene>
<keyword evidence="1" id="KW-0677">Repeat</keyword>
<evidence type="ECO:0000259" key="4">
    <source>
        <dbReference type="Pfam" id="PF11835"/>
    </source>
</evidence>
<dbReference type="AlphaFoldDB" id="A0A438H8T9"/>
<dbReference type="InterPro" id="IPR021790">
    <property type="entry name" value="PTBP1-like_RRM2"/>
</dbReference>
<dbReference type="InterPro" id="IPR035979">
    <property type="entry name" value="RBD_domain_sf"/>
</dbReference>
<feature type="domain" description="PTBP1-like RNA recognition motif 2" evidence="4">
    <location>
        <begin position="134"/>
        <end position="202"/>
    </location>
</feature>
<reference evidence="5 6" key="1">
    <citation type="journal article" date="2018" name="PLoS Genet.">
        <title>Population sequencing reveals clonal diversity and ancestral inbreeding in the grapevine cultivar Chardonnay.</title>
        <authorList>
            <person name="Roach M.J."/>
            <person name="Johnson D.L."/>
            <person name="Bohlmann J."/>
            <person name="van Vuuren H.J."/>
            <person name="Jones S.J."/>
            <person name="Pretorius I.S."/>
            <person name="Schmidt S.A."/>
            <person name="Borneman A.R."/>
        </authorList>
    </citation>
    <scope>NUCLEOTIDE SEQUENCE [LARGE SCALE GENOMIC DNA]</scope>
    <source>
        <strain evidence="6">cv. Chardonnay</strain>
        <tissue evidence="5">Leaf</tissue>
    </source>
</reference>
<dbReference type="EMBL" id="QGNW01000259">
    <property type="protein sequence ID" value="RVW80905.1"/>
    <property type="molecule type" value="Genomic_DNA"/>
</dbReference>
<feature type="region of interest" description="Disordered" evidence="3">
    <location>
        <begin position="289"/>
        <end position="331"/>
    </location>
</feature>
<dbReference type="Pfam" id="PF11835">
    <property type="entry name" value="RRM_8"/>
    <property type="match status" value="1"/>
</dbReference>
<dbReference type="InterPro" id="IPR012677">
    <property type="entry name" value="Nucleotide-bd_a/b_plait_sf"/>
</dbReference>
<dbReference type="CDD" id="cd12690">
    <property type="entry name" value="RRM3_PTBPH1_PTBPH2"/>
    <property type="match status" value="1"/>
</dbReference>
<evidence type="ECO:0000313" key="6">
    <source>
        <dbReference type="Proteomes" id="UP000288805"/>
    </source>
</evidence>
<evidence type="ECO:0000313" key="5">
    <source>
        <dbReference type="EMBL" id="RVW80905.1"/>
    </source>
</evidence>